<keyword evidence="2" id="KW-1185">Reference proteome</keyword>
<sequence length="512" mass="56518">MSISDLAPETLQLIFGETLFQCPVPSLRQAPLLLAQICHIWREVTIDTPSLWATCCFGAPPVRSSVGQRRRSASWGIKNIQLLELWLSRVGKQTLRYEVYISPHREDVALEVVSLLLQHVQQWGDIALDFPAIVLPESMLTQSDHVFTNLTKLTLNNASVAAGFNSPNQSLQSTGSWLTPEQSFPVLRHLNLPYMPRPALGPLGFPWSQLSSLQCSGWTADDGVVVLLPCVSLQKFTYRWSIPGSSPRAMPVHRLPLLRYLQLTNQALLAVLSLPALTHLHLQGVVRQGPDPFDVVRELVSRSSCGDTLESLTLNEEAAGGIPDTLYQLLQQLPALTYLSLNFDRGLPLGLPTMVPILSDPGCLAHLRTFVFRAWMDDDPDALPSLLEAFKKRVQVTNSALEKVALTVQARPSVVTPPASPPDHYPAAQSAEYLARHLQLVSPLIVEEFRTLALNAGLRLRLVAARPTDGFRDGNGQFVNREEDMDILVDTGMTGEALYRCACTFCLSDVDA</sequence>
<protein>
    <submittedName>
        <fullName evidence="1">2-amino-3-carboxymuconate-6-semialdehyde decarboxylase protein</fullName>
    </submittedName>
</protein>
<dbReference type="InterPro" id="IPR032675">
    <property type="entry name" value="LRR_dom_sf"/>
</dbReference>
<dbReference type="AlphaFoldDB" id="A0A8H6VTF5"/>
<comment type="caution">
    <text evidence="1">The sequence shown here is derived from an EMBL/GenBank/DDBJ whole genome shotgun (WGS) entry which is preliminary data.</text>
</comment>
<evidence type="ECO:0000313" key="1">
    <source>
        <dbReference type="EMBL" id="KAF7291316.1"/>
    </source>
</evidence>
<reference evidence="1" key="1">
    <citation type="submission" date="2020-05" db="EMBL/GenBank/DDBJ databases">
        <title>Mycena genomes resolve the evolution of fungal bioluminescence.</title>
        <authorList>
            <person name="Tsai I.J."/>
        </authorList>
    </citation>
    <scope>NUCLEOTIDE SEQUENCE</scope>
    <source>
        <strain evidence="1">171206Taipei</strain>
    </source>
</reference>
<gene>
    <name evidence="1" type="ORF">MIND_01275900</name>
</gene>
<dbReference type="OrthoDB" id="2847640at2759"/>
<evidence type="ECO:0000313" key="2">
    <source>
        <dbReference type="Proteomes" id="UP000636479"/>
    </source>
</evidence>
<dbReference type="RefSeq" id="XP_037214438.1">
    <property type="nucleotide sequence ID" value="XM_037369232.1"/>
</dbReference>
<name>A0A8H6VTF5_9AGAR</name>
<dbReference type="Proteomes" id="UP000636479">
    <property type="component" value="Unassembled WGS sequence"/>
</dbReference>
<dbReference type="Gene3D" id="3.80.10.10">
    <property type="entry name" value="Ribonuclease Inhibitor"/>
    <property type="match status" value="1"/>
</dbReference>
<dbReference type="SUPFAM" id="SSF52047">
    <property type="entry name" value="RNI-like"/>
    <property type="match status" value="1"/>
</dbReference>
<organism evidence="1 2">
    <name type="scientific">Mycena indigotica</name>
    <dbReference type="NCBI Taxonomy" id="2126181"/>
    <lineage>
        <taxon>Eukaryota</taxon>
        <taxon>Fungi</taxon>
        <taxon>Dikarya</taxon>
        <taxon>Basidiomycota</taxon>
        <taxon>Agaricomycotina</taxon>
        <taxon>Agaricomycetes</taxon>
        <taxon>Agaricomycetidae</taxon>
        <taxon>Agaricales</taxon>
        <taxon>Marasmiineae</taxon>
        <taxon>Mycenaceae</taxon>
        <taxon>Mycena</taxon>
    </lineage>
</organism>
<dbReference type="EMBL" id="JACAZF010000013">
    <property type="protein sequence ID" value="KAF7291316.1"/>
    <property type="molecule type" value="Genomic_DNA"/>
</dbReference>
<dbReference type="GeneID" id="59351748"/>
<proteinExistence type="predicted"/>
<accession>A0A8H6VTF5</accession>